<gene>
    <name evidence="4" type="ORF">CIN_04110</name>
</gene>
<dbReference type="PANTHER" id="PTHR46401:SF2">
    <property type="entry name" value="GLYCOSYLTRANSFERASE WBBK-RELATED"/>
    <property type="match status" value="1"/>
</dbReference>
<dbReference type="Pfam" id="PF13439">
    <property type="entry name" value="Glyco_transf_4"/>
    <property type="match status" value="1"/>
</dbReference>
<proteinExistence type="predicted"/>
<dbReference type="EMBL" id="AGFR01000003">
    <property type="protein sequence ID" value="EHD14479.1"/>
    <property type="molecule type" value="Genomic_DNA"/>
</dbReference>
<evidence type="ECO:0000256" key="1">
    <source>
        <dbReference type="ARBA" id="ARBA00022679"/>
    </source>
</evidence>
<dbReference type="PATRIC" id="fig|1088868.3.peg.413"/>
<protein>
    <submittedName>
        <fullName evidence="4">Uncharacterized protein</fullName>
    </submittedName>
</protein>
<dbReference type="InterPro" id="IPR028098">
    <property type="entry name" value="Glyco_trans_4-like_N"/>
</dbReference>
<dbReference type="CDD" id="cd03801">
    <property type="entry name" value="GT4_PimA-like"/>
    <property type="match status" value="1"/>
</dbReference>
<organism evidence="4 5">
    <name type="scientific">Commensalibacter intestini A911</name>
    <dbReference type="NCBI Taxonomy" id="1088868"/>
    <lineage>
        <taxon>Bacteria</taxon>
        <taxon>Pseudomonadati</taxon>
        <taxon>Pseudomonadota</taxon>
        <taxon>Alphaproteobacteria</taxon>
        <taxon>Acetobacterales</taxon>
        <taxon>Acetobacteraceae</taxon>
    </lineage>
</organism>
<dbReference type="Gene3D" id="3.40.50.2000">
    <property type="entry name" value="Glycogen Phosphorylase B"/>
    <property type="match status" value="2"/>
</dbReference>
<dbReference type="GO" id="GO:0016757">
    <property type="term" value="F:glycosyltransferase activity"/>
    <property type="evidence" value="ECO:0007669"/>
    <property type="project" value="InterPro"/>
</dbReference>
<evidence type="ECO:0000313" key="5">
    <source>
        <dbReference type="Proteomes" id="UP000005939"/>
    </source>
</evidence>
<dbReference type="InterPro" id="IPR001296">
    <property type="entry name" value="Glyco_trans_1"/>
</dbReference>
<sequence length="362" mass="40252">MTVLPPKEGFSPNCVGAVGLLVHRLAQSADLIVGRALNSLPFTGAHYLEVSKTWSSVFMNNKSYGYGVACLVKKHNPCLIEIHNRPDLALYIAQKFPQIPVSLTLHNNPLSMRGLKTKIERQKLLQKLHVVAVSQWVKDRFLSDDVVGDVKVLPNHIDLTEVPEYVPINQREKTILFVGRVVADKGADIFVSICQQLLKEDPTWKIEMVGADRFAPNSPQTPFIQKLRHQINHDQIQMTGYLPYDQVLQKMSKASAVIMPSRWEEPFGMTALEAMACGTPLLVSAVGALPQVVGEGALLIDPQKPEEAFILLSSLLKNHQLQKELSEKGIRQASLYNAEEALLKLVAYRTKICSALNINGYS</sequence>
<feature type="domain" description="Glycosyltransferase subfamily 4-like N-terminal" evidence="3">
    <location>
        <begin position="71"/>
        <end position="160"/>
    </location>
</feature>
<comment type="caution">
    <text evidence="4">The sequence shown here is derived from an EMBL/GenBank/DDBJ whole genome shotgun (WGS) entry which is preliminary data.</text>
</comment>
<evidence type="ECO:0000259" key="3">
    <source>
        <dbReference type="Pfam" id="PF13439"/>
    </source>
</evidence>
<dbReference type="GO" id="GO:0009103">
    <property type="term" value="P:lipopolysaccharide biosynthetic process"/>
    <property type="evidence" value="ECO:0007669"/>
    <property type="project" value="TreeGrafter"/>
</dbReference>
<dbReference type="Pfam" id="PF00534">
    <property type="entry name" value="Glycos_transf_1"/>
    <property type="match status" value="1"/>
</dbReference>
<dbReference type="eggNOG" id="COG0438">
    <property type="taxonomic scope" value="Bacteria"/>
</dbReference>
<feature type="domain" description="Glycosyl transferase family 1" evidence="2">
    <location>
        <begin position="167"/>
        <end position="330"/>
    </location>
</feature>
<dbReference type="PANTHER" id="PTHR46401">
    <property type="entry name" value="GLYCOSYLTRANSFERASE WBBK-RELATED"/>
    <property type="match status" value="1"/>
</dbReference>
<dbReference type="AlphaFoldDB" id="G6EY91"/>
<name>G6EY91_9PROT</name>
<evidence type="ECO:0000259" key="2">
    <source>
        <dbReference type="Pfam" id="PF00534"/>
    </source>
</evidence>
<dbReference type="STRING" id="1088868.CIN_04110"/>
<keyword evidence="1" id="KW-0808">Transferase</keyword>
<accession>G6EY91</accession>
<dbReference type="SUPFAM" id="SSF53756">
    <property type="entry name" value="UDP-Glycosyltransferase/glycogen phosphorylase"/>
    <property type="match status" value="1"/>
</dbReference>
<evidence type="ECO:0000313" key="4">
    <source>
        <dbReference type="EMBL" id="EHD14479.1"/>
    </source>
</evidence>
<dbReference type="Proteomes" id="UP000005939">
    <property type="component" value="Unassembled WGS sequence"/>
</dbReference>
<reference evidence="4 5" key="1">
    <citation type="submission" date="2011-10" db="EMBL/GenBank/DDBJ databases">
        <title>Genome Sequence of Commensalibacter intestini A911, isolated from Drosophila gut.</title>
        <authorList>
            <person name="Lee W.-J."/>
            <person name="Kim E.-K."/>
        </authorList>
    </citation>
    <scope>NUCLEOTIDE SEQUENCE [LARGE SCALE GENOMIC DNA]</scope>
    <source>
        <strain evidence="4 5">A911</strain>
    </source>
</reference>